<keyword evidence="3" id="KW-1185">Reference proteome</keyword>
<dbReference type="Proteomes" id="UP001528673">
    <property type="component" value="Unassembled WGS sequence"/>
</dbReference>
<comment type="caution">
    <text evidence="2">The sequence shown here is derived from an EMBL/GenBank/DDBJ whole genome shotgun (WGS) entry which is preliminary data.</text>
</comment>
<protein>
    <submittedName>
        <fullName evidence="2">ChaN family lipoprotein</fullName>
    </submittedName>
</protein>
<dbReference type="Pfam" id="PF04187">
    <property type="entry name" value="Cofac_haem_bdg"/>
    <property type="match status" value="1"/>
</dbReference>
<dbReference type="InterPro" id="IPR007314">
    <property type="entry name" value="Cofac_haem-bd_dom"/>
</dbReference>
<name>A0ABT5MST6_9BURK</name>
<dbReference type="Gene3D" id="3.40.50.11550">
    <property type="match status" value="2"/>
</dbReference>
<organism evidence="2 3">
    <name type="scientific">Curvibacter cyanobacteriorum</name>
    <dbReference type="NCBI Taxonomy" id="3026422"/>
    <lineage>
        <taxon>Bacteria</taxon>
        <taxon>Pseudomonadati</taxon>
        <taxon>Pseudomonadota</taxon>
        <taxon>Betaproteobacteria</taxon>
        <taxon>Burkholderiales</taxon>
        <taxon>Comamonadaceae</taxon>
        <taxon>Curvibacter</taxon>
    </lineage>
</organism>
<dbReference type="EMBL" id="JAQSIP010000001">
    <property type="protein sequence ID" value="MDD0837109.1"/>
    <property type="molecule type" value="Genomic_DNA"/>
</dbReference>
<sequence length="306" mass="32897">MSDARTGRRTRRSWLRQVWVGLAWCGLGTLATGAAAPPTPGVPDAGSLPGARVLLLGEVHDHPEGHRQRQQFLRQQLEQGWRPALVMEMFDLDQQDALTRAQAECTEAECVIRWVGTGRWEWHHYAPLIELALRYRLPLVAGNLSRADALKVTQQGLSAALSPATLASYGLPTGLPADLLEGQRAAIDAGHCGQVPAVRLEGMVLAQVARDLEMAEALRRHAHGGAVLIAGNGHVRRDLGVPRWLALRGVSTTEVHGFLEVDVSAGQGPAGRSASAAPAYDVIHRLTPHPRPDPCAGLVLPVRPAS</sequence>
<evidence type="ECO:0000313" key="3">
    <source>
        <dbReference type="Proteomes" id="UP001528673"/>
    </source>
</evidence>
<proteinExistence type="predicted"/>
<feature type="domain" description="Haem-binding uptake Tiki superfamily ChaN" evidence="1">
    <location>
        <begin position="48"/>
        <end position="245"/>
    </location>
</feature>
<evidence type="ECO:0000313" key="2">
    <source>
        <dbReference type="EMBL" id="MDD0837109.1"/>
    </source>
</evidence>
<dbReference type="SUPFAM" id="SSF159501">
    <property type="entry name" value="EreA/ChaN-like"/>
    <property type="match status" value="1"/>
</dbReference>
<gene>
    <name evidence="2" type="ORF">PSQ40_00850</name>
</gene>
<dbReference type="RefSeq" id="WP_273947978.1">
    <property type="nucleotide sequence ID" value="NZ_JAQSIP010000001.1"/>
</dbReference>
<evidence type="ECO:0000259" key="1">
    <source>
        <dbReference type="Pfam" id="PF04187"/>
    </source>
</evidence>
<accession>A0ABT5MST6</accession>
<reference evidence="2 3" key="1">
    <citation type="submission" date="2023-02" db="EMBL/GenBank/DDBJ databases">
        <title>Bacterial whole genomic sequence of Curvibacter sp. HBC61.</title>
        <authorList>
            <person name="Le V."/>
            <person name="Ko S.-R."/>
            <person name="Ahn C.-Y."/>
            <person name="Oh H.-M."/>
        </authorList>
    </citation>
    <scope>NUCLEOTIDE SEQUENCE [LARGE SCALE GENOMIC DNA]</scope>
    <source>
        <strain evidence="2 3">HBC61</strain>
    </source>
</reference>
<dbReference type="CDD" id="cd14727">
    <property type="entry name" value="ChanN-like"/>
    <property type="match status" value="1"/>
</dbReference>
<keyword evidence="2" id="KW-0449">Lipoprotein</keyword>